<name>A0A0C3ERX8_BACIU</name>
<dbReference type="EMBL" id="CP125292">
    <property type="protein sequence ID" value="WHM22781.1"/>
    <property type="molecule type" value="Genomic_DNA"/>
</dbReference>
<evidence type="ECO:0000313" key="3">
    <source>
        <dbReference type="EMBL" id="WHM22781.1"/>
    </source>
</evidence>
<dbReference type="PATRIC" id="fig|1423.173.peg.3900"/>
<dbReference type="STRING" id="483913.AN935_15970"/>
<protein>
    <submittedName>
        <fullName evidence="2">YuzF family protein</fullName>
    </submittedName>
</protein>
<reference evidence="2" key="2">
    <citation type="submission" date="2023-03" db="EMBL/GenBank/DDBJ databases">
        <title>Complete genome sequences of 52 Bacillus and Priestia strains isolated from West-African fermentations and 26 reference strains from the DSMZ collection.</title>
        <authorList>
            <person name="Wiedenbein E.S."/>
            <person name="Canoy T.S."/>
            <person name="Hui Y."/>
            <person name="Parkouda C."/>
            <person name="Dawende C."/>
            <person name="Ametefe E."/>
            <person name="Jespersen L."/>
            <person name="Nielsen D.S."/>
        </authorList>
    </citation>
    <scope>NUCLEOTIDE SEQUENCE</scope>
    <source>
        <strain evidence="2">PRO56</strain>
    </source>
</reference>
<dbReference type="InterPro" id="IPR020139">
    <property type="entry name" value="DUF2642"/>
</dbReference>
<dbReference type="Proteomes" id="UP001214898">
    <property type="component" value="Chromosome"/>
</dbReference>
<dbReference type="AlphaFoldDB" id="A0A0C3ERX8"/>
<dbReference type="EMBL" id="CP120576">
    <property type="protein sequence ID" value="WEY86060.1"/>
    <property type="molecule type" value="Genomic_DNA"/>
</dbReference>
<reference evidence="3" key="3">
    <citation type="submission" date="2023-05" db="EMBL/GenBank/DDBJ databases">
        <title>Complete genome sequence of Bacillus subtilis SRCM117797 isolated from Soybean paste.</title>
        <authorList>
            <person name="Abraha H.B."/>
            <person name="Kim K.-P."/>
            <person name="Ryu M.-S."/>
            <person name="Jeong D.-Y."/>
        </authorList>
    </citation>
    <scope>NUCLEOTIDE SEQUENCE</scope>
    <source>
        <strain evidence="3">SRCM117797</strain>
    </source>
</reference>
<accession>A0A0C3ERX8</accession>
<dbReference type="RefSeq" id="WP_041333002.1">
    <property type="nucleotide sequence ID" value="NZ_CP061870.1"/>
</dbReference>
<organism evidence="1 4">
    <name type="scientific">Bacillus subtilis</name>
    <dbReference type="NCBI Taxonomy" id="1423"/>
    <lineage>
        <taxon>Bacteria</taxon>
        <taxon>Bacillati</taxon>
        <taxon>Bacillota</taxon>
        <taxon>Bacilli</taxon>
        <taxon>Bacillales</taxon>
        <taxon>Bacillaceae</taxon>
        <taxon>Bacillus</taxon>
    </lineage>
</organism>
<dbReference type="Proteomes" id="UP000032247">
    <property type="component" value="Unassembled WGS sequence"/>
</dbReference>
<evidence type="ECO:0000313" key="1">
    <source>
        <dbReference type="EMBL" id="KIU05370.1"/>
    </source>
</evidence>
<dbReference type="Proteomes" id="UP001229422">
    <property type="component" value="Chromosome"/>
</dbReference>
<proteinExistence type="predicted"/>
<reference evidence="1 4" key="1">
    <citation type="submission" date="2014-12" db="EMBL/GenBank/DDBJ databases">
        <title>Comparative genome analysis of Bacillus coagulans HM-08, Clostridium butyricum HM-68, Bacillus subtilis HM-66 and Bacillus licheniformis BL-09.</title>
        <authorList>
            <person name="Zhang H."/>
        </authorList>
    </citation>
    <scope>NUCLEOTIDE SEQUENCE [LARGE SCALE GENOMIC DNA]</scope>
    <source>
        <strain evidence="1 4">HM-66</strain>
    </source>
</reference>
<dbReference type="EMBL" id="JXBC01000013">
    <property type="protein sequence ID" value="KIU05370.1"/>
    <property type="molecule type" value="Genomic_DNA"/>
</dbReference>
<dbReference type="Pfam" id="PF10842">
    <property type="entry name" value="DUF2642"/>
    <property type="match status" value="1"/>
</dbReference>
<evidence type="ECO:0000313" key="2">
    <source>
        <dbReference type="EMBL" id="WEY86060.1"/>
    </source>
</evidence>
<evidence type="ECO:0000313" key="4">
    <source>
        <dbReference type="Proteomes" id="UP000032247"/>
    </source>
</evidence>
<gene>
    <name evidence="2" type="primary">yuzF</name>
    <name evidence="2" type="ORF">P5633_08030</name>
    <name evidence="3" type="ORF">QL281_07000</name>
    <name evidence="1" type="ORF">SC09_contig4orf00125</name>
</gene>
<sequence>MVNQGSPQLVFLVDPYVYQTIKKLIGSRFVIQTVRDTVRGRLIDVKPDHITIEGARNSVCLIRIQHMISVIPDYSERV</sequence>